<evidence type="ECO:0000313" key="1">
    <source>
        <dbReference type="EMBL" id="GBM26192.1"/>
    </source>
</evidence>
<protein>
    <submittedName>
        <fullName evidence="1">Uncharacterized protein</fullName>
    </submittedName>
</protein>
<dbReference type="EMBL" id="BGPR01000555">
    <property type="protein sequence ID" value="GBM26192.1"/>
    <property type="molecule type" value="Genomic_DNA"/>
</dbReference>
<accession>A0A4Y2EAT5</accession>
<comment type="caution">
    <text evidence="1">The sequence shown here is derived from an EMBL/GenBank/DDBJ whole genome shotgun (WGS) entry which is preliminary data.</text>
</comment>
<sequence>MGLSQTDATRHLNVSRKFVQTLELVLKRKFNYKIVLRRPRVINPSDDASFSPNKEYLYFQFFNHSTETGRRISSTTVRRHLHNLGIYALYHFCVFFSSDHRDFHDYVGPESKSLGPENSGAQNLYRYRPFLSCSRRLNHWLENTSGLKGPYSGAIGDDFMLIDDNARSFHAIHNLVNKYLENQNLERMDWSS</sequence>
<dbReference type="Proteomes" id="UP000499080">
    <property type="component" value="Unassembled WGS sequence"/>
</dbReference>
<reference evidence="1 2" key="1">
    <citation type="journal article" date="2019" name="Sci. Rep.">
        <title>Orb-weaving spider Araneus ventricosus genome elucidates the spidroin gene catalogue.</title>
        <authorList>
            <person name="Kono N."/>
            <person name="Nakamura H."/>
            <person name="Ohtoshi R."/>
            <person name="Moran D.A.P."/>
            <person name="Shinohara A."/>
            <person name="Yoshida Y."/>
            <person name="Fujiwara M."/>
            <person name="Mori M."/>
            <person name="Tomita M."/>
            <person name="Arakawa K."/>
        </authorList>
    </citation>
    <scope>NUCLEOTIDE SEQUENCE [LARGE SCALE GENOMIC DNA]</scope>
</reference>
<dbReference type="AlphaFoldDB" id="A0A4Y2EAT5"/>
<keyword evidence="2" id="KW-1185">Reference proteome</keyword>
<organism evidence="1 2">
    <name type="scientific">Araneus ventricosus</name>
    <name type="common">Orbweaver spider</name>
    <name type="synonym">Epeira ventricosa</name>
    <dbReference type="NCBI Taxonomy" id="182803"/>
    <lineage>
        <taxon>Eukaryota</taxon>
        <taxon>Metazoa</taxon>
        <taxon>Ecdysozoa</taxon>
        <taxon>Arthropoda</taxon>
        <taxon>Chelicerata</taxon>
        <taxon>Arachnida</taxon>
        <taxon>Araneae</taxon>
        <taxon>Araneomorphae</taxon>
        <taxon>Entelegynae</taxon>
        <taxon>Araneoidea</taxon>
        <taxon>Araneidae</taxon>
        <taxon>Araneus</taxon>
    </lineage>
</organism>
<name>A0A4Y2EAT5_ARAVE</name>
<gene>
    <name evidence="1" type="ORF">AVEN_197010_1</name>
</gene>
<dbReference type="OrthoDB" id="9996331at2759"/>
<proteinExistence type="predicted"/>
<evidence type="ECO:0000313" key="2">
    <source>
        <dbReference type="Proteomes" id="UP000499080"/>
    </source>
</evidence>